<dbReference type="FunFam" id="2.60.40.420:FF:000003">
    <property type="entry name" value="Blue copper"/>
    <property type="match status" value="1"/>
</dbReference>
<feature type="chain" id="PRO_5015680156" description="Phytocyanin domain-containing protein" evidence="4">
    <location>
        <begin position="30"/>
        <end position="311"/>
    </location>
</feature>
<reference evidence="6" key="1">
    <citation type="submission" date="2018-04" db="EMBL/GenBank/DDBJ databases">
        <title>WGS assembly of Panicum hallii.</title>
        <authorList>
            <person name="Lovell J."/>
            <person name="Jenkins J."/>
            <person name="Lowry D."/>
            <person name="Mamidi S."/>
            <person name="Sreedasyam A."/>
            <person name="Weng X."/>
            <person name="Barry K."/>
            <person name="Bonette J."/>
            <person name="Campitelli B."/>
            <person name="Daum C."/>
            <person name="Gordon S."/>
            <person name="Gould B."/>
            <person name="Lipzen A."/>
            <person name="Macqueen A."/>
            <person name="Palacio-Mejia J."/>
            <person name="Plott C."/>
            <person name="Shakirov E."/>
            <person name="Shu S."/>
            <person name="Yoshinaga Y."/>
            <person name="Zane M."/>
            <person name="Rokhsar D."/>
            <person name="Grimwood J."/>
            <person name="Schmutz J."/>
            <person name="Juenger T."/>
        </authorList>
    </citation>
    <scope>NUCLEOTIDE SEQUENCE [LARGE SCALE GENOMIC DNA]</scope>
    <source>
        <strain evidence="6">FIL2</strain>
    </source>
</reference>
<dbReference type="CDD" id="cd04216">
    <property type="entry name" value="Phytocyanin"/>
    <property type="match status" value="1"/>
</dbReference>
<evidence type="ECO:0000313" key="6">
    <source>
        <dbReference type="EMBL" id="PVH36240.1"/>
    </source>
</evidence>
<dbReference type="SUPFAM" id="SSF49503">
    <property type="entry name" value="Cupredoxins"/>
    <property type="match status" value="1"/>
</dbReference>
<dbReference type="Pfam" id="PF02298">
    <property type="entry name" value="Cu_bind_like"/>
    <property type="match status" value="1"/>
</dbReference>
<dbReference type="GO" id="GO:0005886">
    <property type="term" value="C:plasma membrane"/>
    <property type="evidence" value="ECO:0007669"/>
    <property type="project" value="TreeGrafter"/>
</dbReference>
<dbReference type="GO" id="GO:0009055">
    <property type="term" value="F:electron transfer activity"/>
    <property type="evidence" value="ECO:0007669"/>
    <property type="project" value="InterPro"/>
</dbReference>
<evidence type="ECO:0000256" key="4">
    <source>
        <dbReference type="SAM" id="SignalP"/>
    </source>
</evidence>
<accession>A0A2T8IEX7</accession>
<evidence type="ECO:0000259" key="5">
    <source>
        <dbReference type="PROSITE" id="PS51485"/>
    </source>
</evidence>
<feature type="transmembrane region" description="Helical" evidence="3">
    <location>
        <begin position="260"/>
        <end position="283"/>
    </location>
</feature>
<keyword evidence="3" id="KW-0472">Membrane</keyword>
<dbReference type="PANTHER" id="PTHR33021:SF499">
    <property type="entry name" value="OS12G0150500 PROTEIN"/>
    <property type="match status" value="1"/>
</dbReference>
<organism evidence="6">
    <name type="scientific">Panicum hallii</name>
    <dbReference type="NCBI Taxonomy" id="206008"/>
    <lineage>
        <taxon>Eukaryota</taxon>
        <taxon>Viridiplantae</taxon>
        <taxon>Streptophyta</taxon>
        <taxon>Embryophyta</taxon>
        <taxon>Tracheophyta</taxon>
        <taxon>Spermatophyta</taxon>
        <taxon>Magnoliopsida</taxon>
        <taxon>Liliopsida</taxon>
        <taxon>Poales</taxon>
        <taxon>Poaceae</taxon>
        <taxon>PACMAD clade</taxon>
        <taxon>Panicoideae</taxon>
        <taxon>Panicodae</taxon>
        <taxon>Paniceae</taxon>
        <taxon>Panicinae</taxon>
        <taxon>Panicum</taxon>
        <taxon>Panicum sect. Panicum</taxon>
    </lineage>
</organism>
<dbReference type="InterPro" id="IPR008972">
    <property type="entry name" value="Cupredoxin"/>
</dbReference>
<evidence type="ECO:0000256" key="2">
    <source>
        <dbReference type="ARBA" id="ARBA00023180"/>
    </source>
</evidence>
<feature type="transmembrane region" description="Helical" evidence="3">
    <location>
        <begin position="185"/>
        <end position="206"/>
    </location>
</feature>
<dbReference type="PROSITE" id="PS51485">
    <property type="entry name" value="PHYTOCYANIN"/>
    <property type="match status" value="1"/>
</dbReference>
<dbReference type="Gene3D" id="2.60.40.420">
    <property type="entry name" value="Cupredoxins - blue copper proteins"/>
    <property type="match status" value="1"/>
</dbReference>
<dbReference type="EMBL" id="CM008051">
    <property type="protein sequence ID" value="PVH36240.1"/>
    <property type="molecule type" value="Genomic_DNA"/>
</dbReference>
<keyword evidence="3" id="KW-1133">Transmembrane helix</keyword>
<sequence length="311" mass="32847">MMAARLQASLLAVAVIAAAAAVFATPASGANYTVGAPGGSWDLRTDLADWASSIDFRPGDQLVFSYDASAHDEVEATREGYRSCSVASPVSAALRTGSDAVELGGNGWRYFFICGVQGHCAAGMKLQVRVSDAECTWTMPPPAPPGAPSGINLCPGGPPTVIMTPGVISHGSGAAPVSSASLTSLLVTMVSLLLVGPIICLADPFIHGTVEHTLFQQRDHLCLVEHLEGTKSLYFSINTIGGYGCFLAHKRRHYSKKRTCHAVLFVYLALVVFCVGALGVSSLPKVFGVFLLKKDLWRVICGSNLKLYFPS</sequence>
<proteinExistence type="predicted"/>
<dbReference type="Proteomes" id="UP000243499">
    <property type="component" value="Chromosome 6"/>
</dbReference>
<dbReference type="PANTHER" id="PTHR33021">
    <property type="entry name" value="BLUE COPPER PROTEIN"/>
    <property type="match status" value="1"/>
</dbReference>
<evidence type="ECO:0000256" key="1">
    <source>
        <dbReference type="ARBA" id="ARBA00022723"/>
    </source>
</evidence>
<dbReference type="InterPro" id="IPR003245">
    <property type="entry name" value="Phytocyanin_dom"/>
</dbReference>
<keyword evidence="2" id="KW-0325">Glycoprotein</keyword>
<dbReference type="InterPro" id="IPR039391">
    <property type="entry name" value="Phytocyanin-like"/>
</dbReference>
<feature type="domain" description="Phytocyanin" evidence="5">
    <location>
        <begin position="30"/>
        <end position="132"/>
    </location>
</feature>
<name>A0A2T8IEX7_9POAL</name>
<dbReference type="AlphaFoldDB" id="A0A2T8IEX7"/>
<dbReference type="Gramene" id="PVH36240">
    <property type="protein sequence ID" value="PVH36240"/>
    <property type="gene ID" value="PAHAL_6G027400"/>
</dbReference>
<keyword evidence="1" id="KW-0479">Metal-binding</keyword>
<keyword evidence="4" id="KW-0732">Signal</keyword>
<protein>
    <recommendedName>
        <fullName evidence="5">Phytocyanin domain-containing protein</fullName>
    </recommendedName>
</protein>
<dbReference type="GO" id="GO:0046872">
    <property type="term" value="F:metal ion binding"/>
    <property type="evidence" value="ECO:0007669"/>
    <property type="project" value="UniProtKB-KW"/>
</dbReference>
<keyword evidence="3" id="KW-0812">Transmembrane</keyword>
<feature type="signal peptide" evidence="4">
    <location>
        <begin position="1"/>
        <end position="29"/>
    </location>
</feature>
<gene>
    <name evidence="6" type="ORF">PAHAL_6G027400</name>
</gene>
<evidence type="ECO:0000256" key="3">
    <source>
        <dbReference type="SAM" id="Phobius"/>
    </source>
</evidence>